<name>A0A6B0SNN9_9EURY</name>
<dbReference type="Gene3D" id="3.10.105.10">
    <property type="entry name" value="Dipeptide-binding Protein, Domain 3"/>
    <property type="match status" value="1"/>
</dbReference>
<feature type="compositionally biased region" description="Polar residues" evidence="4">
    <location>
        <begin position="38"/>
        <end position="64"/>
    </location>
</feature>
<reference evidence="6 7" key="1">
    <citation type="submission" date="2019-12" db="EMBL/GenBank/DDBJ databases">
        <title>Isolation and characterization of three novel carbon monoxide-oxidizing members of Halobacteria from salione crusts and soils.</title>
        <authorList>
            <person name="Myers M.R."/>
            <person name="King G.M."/>
        </authorList>
    </citation>
    <scope>NUCLEOTIDE SEQUENCE [LARGE SCALE GENOMIC DNA]</scope>
    <source>
        <strain evidence="6 7">WSA2</strain>
    </source>
</reference>
<dbReference type="Gene3D" id="3.40.190.10">
    <property type="entry name" value="Periplasmic binding protein-like II"/>
    <property type="match status" value="1"/>
</dbReference>
<dbReference type="AlphaFoldDB" id="A0A6B0SNN9"/>
<comment type="caution">
    <text evidence="6">The sequence shown here is derived from an EMBL/GenBank/DDBJ whole genome shotgun (WGS) entry which is preliminary data.</text>
</comment>
<proteinExistence type="inferred from homology"/>
<dbReference type="OrthoDB" id="233597at2157"/>
<evidence type="ECO:0000256" key="2">
    <source>
        <dbReference type="ARBA" id="ARBA00022448"/>
    </source>
</evidence>
<comment type="similarity">
    <text evidence="1">Belongs to the bacterial solute-binding protein 5 family.</text>
</comment>
<dbReference type="EMBL" id="WUUS01000002">
    <property type="protein sequence ID" value="MXR40514.1"/>
    <property type="molecule type" value="Genomic_DNA"/>
</dbReference>
<dbReference type="SUPFAM" id="SSF53850">
    <property type="entry name" value="Periplasmic binding protein-like II"/>
    <property type="match status" value="1"/>
</dbReference>
<dbReference type="CDD" id="cd00995">
    <property type="entry name" value="PBP2_NikA_DppA_OppA_like"/>
    <property type="match status" value="1"/>
</dbReference>
<dbReference type="InterPro" id="IPR030678">
    <property type="entry name" value="Peptide/Ni-bd"/>
</dbReference>
<evidence type="ECO:0000313" key="7">
    <source>
        <dbReference type="Proteomes" id="UP000437065"/>
    </source>
</evidence>
<keyword evidence="3" id="KW-0732">Signal</keyword>
<dbReference type="RefSeq" id="WP_159663671.1">
    <property type="nucleotide sequence ID" value="NZ_WUUS01000002.1"/>
</dbReference>
<accession>A0A6B0SNN9</accession>
<keyword evidence="7" id="KW-1185">Reference proteome</keyword>
<protein>
    <recommendedName>
        <fullName evidence="5">Solute-binding protein family 5 domain-containing protein</fullName>
    </recommendedName>
</protein>
<dbReference type="GO" id="GO:0042597">
    <property type="term" value="C:periplasmic space"/>
    <property type="evidence" value="ECO:0007669"/>
    <property type="project" value="UniProtKB-ARBA"/>
</dbReference>
<dbReference type="InterPro" id="IPR039424">
    <property type="entry name" value="SBP_5"/>
</dbReference>
<evidence type="ECO:0000259" key="5">
    <source>
        <dbReference type="Pfam" id="PF00496"/>
    </source>
</evidence>
<feature type="domain" description="Solute-binding protein family 5" evidence="5">
    <location>
        <begin position="108"/>
        <end position="485"/>
    </location>
</feature>
<evidence type="ECO:0000313" key="6">
    <source>
        <dbReference type="EMBL" id="MXR40514.1"/>
    </source>
</evidence>
<gene>
    <name evidence="6" type="ORF">GRX01_04015</name>
</gene>
<keyword evidence="2" id="KW-0813">Transport</keyword>
<dbReference type="GO" id="GO:0043190">
    <property type="term" value="C:ATP-binding cassette (ABC) transporter complex"/>
    <property type="evidence" value="ECO:0007669"/>
    <property type="project" value="InterPro"/>
</dbReference>
<dbReference type="PIRSF" id="PIRSF002741">
    <property type="entry name" value="MppA"/>
    <property type="match status" value="1"/>
</dbReference>
<dbReference type="GO" id="GO:0015833">
    <property type="term" value="P:peptide transport"/>
    <property type="evidence" value="ECO:0007669"/>
    <property type="project" value="TreeGrafter"/>
</dbReference>
<feature type="region of interest" description="Disordered" evidence="4">
    <location>
        <begin position="32"/>
        <end position="64"/>
    </location>
</feature>
<dbReference type="PROSITE" id="PS51257">
    <property type="entry name" value="PROKAR_LIPOPROTEIN"/>
    <property type="match status" value="1"/>
</dbReference>
<evidence type="ECO:0000256" key="3">
    <source>
        <dbReference type="ARBA" id="ARBA00022729"/>
    </source>
</evidence>
<dbReference type="Pfam" id="PF00496">
    <property type="entry name" value="SBP_bac_5"/>
    <property type="match status" value="1"/>
</dbReference>
<dbReference type="Proteomes" id="UP000437065">
    <property type="component" value="Unassembled WGS sequence"/>
</dbReference>
<organism evidence="6 7">
    <name type="scientific">Halobaculum saliterrae</name>
    <dbReference type="NCBI Taxonomy" id="2073113"/>
    <lineage>
        <taxon>Archaea</taxon>
        <taxon>Methanobacteriati</taxon>
        <taxon>Methanobacteriota</taxon>
        <taxon>Stenosarchaea group</taxon>
        <taxon>Halobacteria</taxon>
        <taxon>Halobacteriales</taxon>
        <taxon>Haloferacaceae</taxon>
        <taxon>Halobaculum</taxon>
    </lineage>
</organism>
<evidence type="ECO:0000256" key="1">
    <source>
        <dbReference type="ARBA" id="ARBA00005695"/>
    </source>
</evidence>
<dbReference type="GO" id="GO:1904680">
    <property type="term" value="F:peptide transmembrane transporter activity"/>
    <property type="evidence" value="ECO:0007669"/>
    <property type="project" value="TreeGrafter"/>
</dbReference>
<dbReference type="PANTHER" id="PTHR30290">
    <property type="entry name" value="PERIPLASMIC BINDING COMPONENT OF ABC TRANSPORTER"/>
    <property type="match status" value="1"/>
</dbReference>
<evidence type="ECO:0000256" key="4">
    <source>
        <dbReference type="SAM" id="MobiDB-lite"/>
    </source>
</evidence>
<dbReference type="PANTHER" id="PTHR30290:SF9">
    <property type="entry name" value="OLIGOPEPTIDE-BINDING PROTEIN APPA"/>
    <property type="match status" value="1"/>
</dbReference>
<sequence length="582" mass="63956">MRGVDKEDLEGPQIDRRTVTKLIGASGMAGLAGCTGGESDQSTSQGGDEMSTSGNTTVTPESTGGSIEAGWAFDAVEVLDPHYVDLYQQITIFSNIFSGIVKIDRNGEIVGDVASDWTLPDDTTYEFTIREGVTFHNGDTLDASAVKWSIERLMGLDDSPHIGKVSDIESVEAPDATTLRINLSSPVAPFITFLTRGPGRAGTIVNKTAVEEDPEAYRRFPVGSGPFELTDRSTGESLTLTAFDDYWETDEEGNSLPYLDEVTINLIPEPSTMWSAISTDGIQYADELPPQNARQAQGGGGSVDVAGVSSGEWSCMAMLCNDPGSEEWATRQSYASGNDQPTDYWEDKEIPTTNKKVRKAVAMAIDRQELVEKAYFGFAEPAHSLINPAIAWAYEAQPDNAQMHDPERARELLDEAGYTGEPRFSGRILGTPTDERVMTVLQEQLSNVGIEAELDVQQESSYWDNIYLYNHMFAMYGGGGDIDPWMSWWKQLGTPTEEGSLGAWQKNLYSNEDFDEALSQSFMTPNKDERIEHIRQAEQYFLEDAPFAMTTFPLTPKGSVSALQNVGNQTGLSNFHRAFLEQ</sequence>
<dbReference type="InterPro" id="IPR000914">
    <property type="entry name" value="SBP_5_dom"/>
</dbReference>